<keyword evidence="6" id="KW-0067">ATP-binding</keyword>
<dbReference type="SMART" id="SM00487">
    <property type="entry name" value="DEXDc"/>
    <property type="match status" value="1"/>
</dbReference>
<dbReference type="PANTHER" id="PTHR13710:SF105">
    <property type="entry name" value="ATP-DEPENDENT DNA HELICASE Q1"/>
    <property type="match status" value="1"/>
</dbReference>
<dbReference type="GO" id="GO:0009378">
    <property type="term" value="F:four-way junction helicase activity"/>
    <property type="evidence" value="ECO:0007669"/>
    <property type="project" value="TreeGrafter"/>
</dbReference>
<evidence type="ECO:0000313" key="15">
    <source>
        <dbReference type="EMBL" id="SIS81763.1"/>
    </source>
</evidence>
<dbReference type="NCBIfam" id="TIGR00614">
    <property type="entry name" value="recQ_fam"/>
    <property type="match status" value="1"/>
</dbReference>
<dbReference type="PANTHER" id="PTHR13710">
    <property type="entry name" value="DNA HELICASE RECQ FAMILY MEMBER"/>
    <property type="match status" value="1"/>
</dbReference>
<dbReference type="Gene3D" id="3.40.50.300">
    <property type="entry name" value="P-loop containing nucleotide triphosphate hydrolases"/>
    <property type="match status" value="2"/>
</dbReference>
<dbReference type="EMBL" id="FTOP01000005">
    <property type="protein sequence ID" value="SIS81763.1"/>
    <property type="molecule type" value="Genomic_DNA"/>
</dbReference>
<comment type="catalytic activity">
    <reaction evidence="9">
        <text>Couples ATP hydrolysis with the unwinding of duplex DNA by translocating in the 3'-5' direction.</text>
        <dbReference type="EC" id="5.6.2.4"/>
    </reaction>
</comment>
<dbReference type="GO" id="GO:0003677">
    <property type="term" value="F:DNA binding"/>
    <property type="evidence" value="ECO:0007669"/>
    <property type="project" value="UniProtKB-KW"/>
</dbReference>
<dbReference type="FunFam" id="3.40.50.300:FF:001389">
    <property type="entry name" value="ATP-dependent DNA helicase RecQ"/>
    <property type="match status" value="1"/>
</dbReference>
<evidence type="ECO:0000256" key="12">
    <source>
        <dbReference type="ARBA" id="ARBA00044550"/>
    </source>
</evidence>
<dbReference type="SUPFAM" id="SSF52540">
    <property type="entry name" value="P-loop containing nucleoside triphosphate hydrolases"/>
    <property type="match status" value="1"/>
</dbReference>
<name>A0A1N7M6W3_9BACT</name>
<keyword evidence="4" id="KW-0378">Hydrolase</keyword>
<dbReference type="GO" id="GO:0006281">
    <property type="term" value="P:DNA repair"/>
    <property type="evidence" value="ECO:0007669"/>
    <property type="project" value="TreeGrafter"/>
</dbReference>
<feature type="domain" description="Helicase C-terminal" evidence="14">
    <location>
        <begin position="215"/>
        <end position="361"/>
    </location>
</feature>
<protein>
    <recommendedName>
        <fullName evidence="11">ATP-dependent DNA helicase RecQ</fullName>
        <ecNumber evidence="10">5.6.2.4</ecNumber>
    </recommendedName>
    <alternativeName>
        <fullName evidence="12">DNA 3'-5' helicase RecQ</fullName>
    </alternativeName>
</protein>
<dbReference type="GO" id="GO:0030894">
    <property type="term" value="C:replisome"/>
    <property type="evidence" value="ECO:0007669"/>
    <property type="project" value="TreeGrafter"/>
</dbReference>
<keyword evidence="2" id="KW-0479">Metal-binding</keyword>
<feature type="domain" description="Helicase ATP-binding" evidence="13">
    <location>
        <begin position="26"/>
        <end position="194"/>
    </location>
</feature>
<dbReference type="GO" id="GO:0016787">
    <property type="term" value="F:hydrolase activity"/>
    <property type="evidence" value="ECO:0007669"/>
    <property type="project" value="UniProtKB-KW"/>
</dbReference>
<evidence type="ECO:0000256" key="3">
    <source>
        <dbReference type="ARBA" id="ARBA00022741"/>
    </source>
</evidence>
<evidence type="ECO:0000256" key="10">
    <source>
        <dbReference type="ARBA" id="ARBA00034808"/>
    </source>
</evidence>
<evidence type="ECO:0000256" key="6">
    <source>
        <dbReference type="ARBA" id="ARBA00022840"/>
    </source>
</evidence>
<dbReference type="EC" id="5.6.2.4" evidence="10"/>
<gene>
    <name evidence="15" type="ORF">SAMN05421761_105146</name>
</gene>
<evidence type="ECO:0000256" key="9">
    <source>
        <dbReference type="ARBA" id="ARBA00034617"/>
    </source>
</evidence>
<accession>A0A1N7M6W3</accession>
<organism evidence="15 16">
    <name type="scientific">Belliella pelovolcani</name>
    <dbReference type="NCBI Taxonomy" id="529505"/>
    <lineage>
        <taxon>Bacteria</taxon>
        <taxon>Pseudomonadati</taxon>
        <taxon>Bacteroidota</taxon>
        <taxon>Cytophagia</taxon>
        <taxon>Cytophagales</taxon>
        <taxon>Cyclobacteriaceae</taxon>
        <taxon>Belliella</taxon>
    </lineage>
</organism>
<evidence type="ECO:0000256" key="2">
    <source>
        <dbReference type="ARBA" id="ARBA00022723"/>
    </source>
</evidence>
<evidence type="ECO:0000256" key="11">
    <source>
        <dbReference type="ARBA" id="ARBA00044535"/>
    </source>
</evidence>
<evidence type="ECO:0000313" key="16">
    <source>
        <dbReference type="Proteomes" id="UP000186026"/>
    </source>
</evidence>
<dbReference type="Pfam" id="PF00270">
    <property type="entry name" value="DEAD"/>
    <property type="match status" value="1"/>
</dbReference>
<evidence type="ECO:0000256" key="5">
    <source>
        <dbReference type="ARBA" id="ARBA00022806"/>
    </source>
</evidence>
<evidence type="ECO:0000259" key="14">
    <source>
        <dbReference type="PROSITE" id="PS51194"/>
    </source>
</evidence>
<evidence type="ECO:0000256" key="1">
    <source>
        <dbReference type="ARBA" id="ARBA00005446"/>
    </source>
</evidence>
<evidence type="ECO:0000256" key="8">
    <source>
        <dbReference type="ARBA" id="ARBA00023235"/>
    </source>
</evidence>
<dbReference type="GO" id="GO:0006310">
    <property type="term" value="P:DNA recombination"/>
    <property type="evidence" value="ECO:0007669"/>
    <property type="project" value="InterPro"/>
</dbReference>
<dbReference type="InterPro" id="IPR001650">
    <property type="entry name" value="Helicase_C-like"/>
</dbReference>
<dbReference type="GO" id="GO:0005524">
    <property type="term" value="F:ATP binding"/>
    <property type="evidence" value="ECO:0007669"/>
    <property type="project" value="UniProtKB-KW"/>
</dbReference>
<keyword evidence="16" id="KW-1185">Reference proteome</keyword>
<dbReference type="Gene3D" id="1.10.10.10">
    <property type="entry name" value="Winged helix-like DNA-binding domain superfamily/Winged helix DNA-binding domain"/>
    <property type="match status" value="1"/>
</dbReference>
<sequence length="635" mass="72403">MKTQAIQTLQKFFGYQDFRPAQLDIVLTAMAGKDCVALLPTGGGKSICFQVPALAQEGVCLVVSPLVALMKDQVDNLRKRGVLAAAVYSGMSKREIDTTLDNCVYGNYKFLYVSPERLKTEIFIERFKRMNVCLIAVDEAHCISQWGYDFRPPYLEIANIRAYHPEVPCLALTASATLKVKQDIIDKLELKDPAVYVRSFSRKNLSYAVRMVENKIEKAVEILNRIPGSAIIYTRNRKGTKQIAQELHRLGYSATFYHAGLDVATRELRQQEWKKNHIRIMVATNAFGMGIDKPDVRLVIHLDLPENLENYYQEAGRAGRDELKAYGVLLTNEQDMETLIQRAEIAYPPLDFLKRVYQSLANQYRIAVGSSLFVSYDFDLGDFCNTYQLDLLMTYNALKVLQEEGFIELNESFFAPSSIHFLVDQSKLYEFQIANAKLDPLIKALLRTYGGELFVEYIKIQEAKLAKQLQLPESDLVRQLELLDQFNVLAYNKRKDSPQVTFLTPRYDAGKLPLNTKRIAERRDNAKSKAASMIAYIENSQLCRANQISTYFGEETDHFCGICDVCVERRKTTSDRDDQLKSKIIQTLKDGKEFSIQSLPHVGLKDDQETVDLLRNLEDEGRIVSEPNGIYKLKE</sequence>
<dbReference type="GO" id="GO:0046872">
    <property type="term" value="F:metal ion binding"/>
    <property type="evidence" value="ECO:0007669"/>
    <property type="project" value="UniProtKB-KW"/>
</dbReference>
<comment type="similarity">
    <text evidence="1">Belongs to the helicase family. RecQ subfamily.</text>
</comment>
<dbReference type="SMART" id="SM00490">
    <property type="entry name" value="HELICc"/>
    <property type="match status" value="1"/>
</dbReference>
<dbReference type="STRING" id="529505.SAMN05421761_105146"/>
<dbReference type="InterPro" id="IPR032284">
    <property type="entry name" value="RecQ_Zn-bd"/>
</dbReference>
<dbReference type="Proteomes" id="UP000186026">
    <property type="component" value="Unassembled WGS sequence"/>
</dbReference>
<proteinExistence type="inferred from homology"/>
<keyword evidence="5 15" id="KW-0347">Helicase</keyword>
<dbReference type="Pfam" id="PF16124">
    <property type="entry name" value="RecQ_Zn_bind"/>
    <property type="match status" value="1"/>
</dbReference>
<dbReference type="GO" id="GO:0043590">
    <property type="term" value="C:bacterial nucleoid"/>
    <property type="evidence" value="ECO:0007669"/>
    <property type="project" value="TreeGrafter"/>
</dbReference>
<evidence type="ECO:0000256" key="4">
    <source>
        <dbReference type="ARBA" id="ARBA00022801"/>
    </source>
</evidence>
<dbReference type="CDD" id="cd17920">
    <property type="entry name" value="DEXHc_RecQ"/>
    <property type="match status" value="1"/>
</dbReference>
<dbReference type="InterPro" id="IPR011545">
    <property type="entry name" value="DEAD/DEAH_box_helicase_dom"/>
</dbReference>
<keyword evidence="8" id="KW-0413">Isomerase</keyword>
<dbReference type="Pfam" id="PF00271">
    <property type="entry name" value="Helicase_C"/>
    <property type="match status" value="1"/>
</dbReference>
<reference evidence="16" key="1">
    <citation type="submission" date="2017-01" db="EMBL/GenBank/DDBJ databases">
        <authorList>
            <person name="Varghese N."/>
            <person name="Submissions S."/>
        </authorList>
    </citation>
    <scope>NUCLEOTIDE SEQUENCE [LARGE SCALE GENOMIC DNA]</scope>
    <source>
        <strain evidence="16">DSM 46698</strain>
    </source>
</reference>
<dbReference type="AlphaFoldDB" id="A0A1N7M6W3"/>
<dbReference type="RefSeq" id="WP_076500209.1">
    <property type="nucleotide sequence ID" value="NZ_FTOP01000005.1"/>
</dbReference>
<keyword evidence="3" id="KW-0547">Nucleotide-binding</keyword>
<dbReference type="InterPro" id="IPR036388">
    <property type="entry name" value="WH-like_DNA-bd_sf"/>
</dbReference>
<dbReference type="InterPro" id="IPR014001">
    <property type="entry name" value="Helicase_ATP-bd"/>
</dbReference>
<evidence type="ECO:0000256" key="7">
    <source>
        <dbReference type="ARBA" id="ARBA00023125"/>
    </source>
</evidence>
<dbReference type="InterPro" id="IPR004589">
    <property type="entry name" value="DNA_helicase_ATP-dep_RecQ"/>
</dbReference>
<dbReference type="InterPro" id="IPR027417">
    <property type="entry name" value="P-loop_NTPase"/>
</dbReference>
<evidence type="ECO:0000259" key="13">
    <source>
        <dbReference type="PROSITE" id="PS51192"/>
    </source>
</evidence>
<dbReference type="OrthoDB" id="9763310at2"/>
<dbReference type="PROSITE" id="PS51194">
    <property type="entry name" value="HELICASE_CTER"/>
    <property type="match status" value="1"/>
</dbReference>
<dbReference type="GO" id="GO:0005737">
    <property type="term" value="C:cytoplasm"/>
    <property type="evidence" value="ECO:0007669"/>
    <property type="project" value="TreeGrafter"/>
</dbReference>
<dbReference type="GO" id="GO:0043138">
    <property type="term" value="F:3'-5' DNA helicase activity"/>
    <property type="evidence" value="ECO:0007669"/>
    <property type="project" value="UniProtKB-EC"/>
</dbReference>
<dbReference type="PROSITE" id="PS51192">
    <property type="entry name" value="HELICASE_ATP_BIND_1"/>
    <property type="match status" value="1"/>
</dbReference>
<keyword evidence="7" id="KW-0238">DNA-binding</keyword>